<evidence type="ECO:0000256" key="1">
    <source>
        <dbReference type="SAM" id="SignalP"/>
    </source>
</evidence>
<dbReference type="EMBL" id="CP134050">
    <property type="protein sequence ID" value="WNC12622.1"/>
    <property type="molecule type" value="Genomic_DNA"/>
</dbReference>
<gene>
    <name evidence="2" type="ORF">RGB73_18010</name>
</gene>
<evidence type="ECO:0008006" key="4">
    <source>
        <dbReference type="Google" id="ProtNLM"/>
    </source>
</evidence>
<sequence length="395" mass="44280">MLKKSFRAAAIAIMLFTGPFAPSMQAAQTGVPSYRVAIHLPTVNTLEESEVMHTILKESLKSVNPYPAGVVEQNAMSPVEIVGDMNATITPSGFMMDSFYESRTGYLLALYNEIGSLAPMYPTGYDPASIKQQIARTEGTAEGEALRKKRGQVELEARINALVQAGFVKPEELGGQQLTKQFVAETLYRVYKNARPYKGSVAPKDSQSEAVCWAIEVGLPGFQVDGKGYVYPEHLPSYSNILDFVHLFLPSKINGTGREYFQFEVDADLLRTAIDIRSENFLYVNNKPLSSMPNSFLLSELPEAKKAKAELAAAMAPQLIGMIQQARLEIQKPRVWDWRKDVIRHPSFTKLVQEYRKTKSQKPLLQVYQAVKTRYNLYARQDSLQVMKSVLDHIQ</sequence>
<keyword evidence="3" id="KW-1185">Reference proteome</keyword>
<evidence type="ECO:0000313" key="2">
    <source>
        <dbReference type="EMBL" id="WNC12622.1"/>
    </source>
</evidence>
<proteinExistence type="predicted"/>
<feature type="signal peptide" evidence="1">
    <location>
        <begin position="1"/>
        <end position="26"/>
    </location>
</feature>
<reference evidence="2 3" key="1">
    <citation type="submission" date="2023-09" db="EMBL/GenBank/DDBJ databases">
        <title>Complete Genome and Methylome dissection of Bacillus brevis NEB573 original source of BbsI restriction endonuclease.</title>
        <authorList>
            <person name="Fomenkov A."/>
            <person name="Roberts R.D."/>
        </authorList>
    </citation>
    <scope>NUCLEOTIDE SEQUENCE [LARGE SCALE GENOMIC DNA]</scope>
    <source>
        <strain evidence="2 3">NEB573</strain>
    </source>
</reference>
<feature type="chain" id="PRO_5047274275" description="S-layer homology domain-containing protein" evidence="1">
    <location>
        <begin position="27"/>
        <end position="395"/>
    </location>
</feature>
<dbReference type="RefSeq" id="WP_310764097.1">
    <property type="nucleotide sequence ID" value="NZ_CP134050.1"/>
</dbReference>
<protein>
    <recommendedName>
        <fullName evidence="4">S-layer homology domain-containing protein</fullName>
    </recommendedName>
</protein>
<keyword evidence="1" id="KW-0732">Signal</keyword>
<accession>A0ABY9SXR9</accession>
<evidence type="ECO:0000313" key="3">
    <source>
        <dbReference type="Proteomes" id="UP001256827"/>
    </source>
</evidence>
<dbReference type="Proteomes" id="UP001256827">
    <property type="component" value="Chromosome"/>
</dbReference>
<organism evidence="2 3">
    <name type="scientific">Brevibacillus brevis</name>
    <name type="common">Bacillus brevis</name>
    <dbReference type="NCBI Taxonomy" id="1393"/>
    <lineage>
        <taxon>Bacteria</taxon>
        <taxon>Bacillati</taxon>
        <taxon>Bacillota</taxon>
        <taxon>Bacilli</taxon>
        <taxon>Bacillales</taxon>
        <taxon>Paenibacillaceae</taxon>
        <taxon>Brevibacillus</taxon>
    </lineage>
</organism>
<name>A0ABY9SXR9_BREBE</name>